<dbReference type="RefSeq" id="WP_005950931.1">
    <property type="nucleotide sequence ID" value="NZ_CP028103.1"/>
</dbReference>
<proteinExistence type="predicted"/>
<feature type="domain" description="N-acetyltransferase" evidence="1">
    <location>
        <begin position="8"/>
        <end position="147"/>
    </location>
</feature>
<gene>
    <name evidence="2" type="ORF">C4N18_00825</name>
</gene>
<protein>
    <submittedName>
        <fullName evidence="2">N-acetyltransferase</fullName>
    </submittedName>
</protein>
<dbReference type="SUPFAM" id="SSF55729">
    <property type="entry name" value="Acyl-CoA N-acyltransferases (Nat)"/>
    <property type="match status" value="1"/>
</dbReference>
<reference evidence="3" key="1">
    <citation type="journal article" date="2018" name="MSphere">
        <title>Fusobacterium Genomics Using MinION and Illumina Sequencing Enables Genome Completion and Correction.</title>
        <authorList>
            <person name="Todd S.M."/>
            <person name="Settlage R.E."/>
            <person name="Lahmers K.K."/>
            <person name="Slade D.J."/>
        </authorList>
    </citation>
    <scope>NUCLEOTIDE SEQUENCE [LARGE SCALE GENOMIC DNA]</scope>
    <source>
        <strain evidence="3">ATCC 27725</strain>
    </source>
</reference>
<dbReference type="Pfam" id="PF13302">
    <property type="entry name" value="Acetyltransf_3"/>
    <property type="match status" value="1"/>
</dbReference>
<evidence type="ECO:0000259" key="1">
    <source>
        <dbReference type="Pfam" id="PF13302"/>
    </source>
</evidence>
<dbReference type="PANTHER" id="PTHR43415">
    <property type="entry name" value="SPERMIDINE N(1)-ACETYLTRANSFERASE"/>
    <property type="match status" value="1"/>
</dbReference>
<dbReference type="GeneID" id="77466518"/>
<sequence length="180" mass="21507">MISGRKIGLKAIEKTDLSLLLEWRNNENYRKFFREYRELNLYNQEKWFEEKVVNGKDTLMFSIIDLKTLEIIGVCGLCYINWINGSADLSLYIGKDNVYIDEVGYAEESCQLLFKYGFNELRLNKIWTEIYLIDEKKIKLYKKIGMKIDGILRENYFYEGKYIDSYIFSILKSEFKTKIL</sequence>
<evidence type="ECO:0000313" key="3">
    <source>
        <dbReference type="Proteomes" id="UP000241238"/>
    </source>
</evidence>
<organism evidence="2 3">
    <name type="scientific">Fusobacterium varium ATCC 27725</name>
    <dbReference type="NCBI Taxonomy" id="469618"/>
    <lineage>
        <taxon>Bacteria</taxon>
        <taxon>Fusobacteriati</taxon>
        <taxon>Fusobacteriota</taxon>
        <taxon>Fusobacteriia</taxon>
        <taxon>Fusobacteriales</taxon>
        <taxon>Fusobacteriaceae</taxon>
        <taxon>Fusobacterium</taxon>
    </lineage>
</organism>
<accession>A0ABM6U0T4</accession>
<dbReference type="EMBL" id="CP028103">
    <property type="protein sequence ID" value="AVQ29836.1"/>
    <property type="molecule type" value="Genomic_DNA"/>
</dbReference>
<dbReference type="Proteomes" id="UP000241238">
    <property type="component" value="Chromosome"/>
</dbReference>
<dbReference type="Gene3D" id="3.40.630.30">
    <property type="match status" value="1"/>
</dbReference>
<dbReference type="InterPro" id="IPR000182">
    <property type="entry name" value="GNAT_dom"/>
</dbReference>
<name>A0ABM6U0T4_FUSVA</name>
<keyword evidence="3" id="KW-1185">Reference proteome</keyword>
<dbReference type="PANTHER" id="PTHR43415:SF3">
    <property type="entry name" value="GNAT-FAMILY ACETYLTRANSFERASE"/>
    <property type="match status" value="1"/>
</dbReference>
<dbReference type="InterPro" id="IPR016181">
    <property type="entry name" value="Acyl_CoA_acyltransferase"/>
</dbReference>
<evidence type="ECO:0000313" key="2">
    <source>
        <dbReference type="EMBL" id="AVQ29836.1"/>
    </source>
</evidence>